<dbReference type="PANTHER" id="PTHR33143:SF3">
    <property type="entry name" value="VQ MOTIF-CONTAINING PROTEIN 17-RELATED"/>
    <property type="match status" value="1"/>
</dbReference>
<gene>
    <name evidence="4" type="ORF">HHK36_012011</name>
</gene>
<keyword evidence="2" id="KW-0732">Signal</keyword>
<feature type="chain" id="PRO_5032677716" description="VQ domain-containing protein" evidence="2">
    <location>
        <begin position="31"/>
        <end position="247"/>
    </location>
</feature>
<dbReference type="AlphaFoldDB" id="A0A834ZE67"/>
<dbReference type="Proteomes" id="UP000655225">
    <property type="component" value="Unassembled WGS sequence"/>
</dbReference>
<feature type="region of interest" description="Disordered" evidence="1">
    <location>
        <begin position="146"/>
        <end position="169"/>
    </location>
</feature>
<dbReference type="InterPro" id="IPR039607">
    <property type="entry name" value="VQ_8/17/18/20/21/25"/>
</dbReference>
<dbReference type="PANTHER" id="PTHR33143">
    <property type="entry name" value="F16F4.1 PROTEIN-RELATED"/>
    <property type="match status" value="1"/>
</dbReference>
<protein>
    <recommendedName>
        <fullName evidence="3">VQ domain-containing protein</fullName>
    </recommendedName>
</protein>
<proteinExistence type="predicted"/>
<dbReference type="InterPro" id="IPR008889">
    <property type="entry name" value="VQ"/>
</dbReference>
<sequence>MWVRAHCSQSHITALGFLLVSDLGMRPMLGSKDGSYGDDLEEIGLLLRQQRRQEVNDRESELKLYQSSSTPPIVEGSLTSVGGLLDHGGNATLSDFAGSPSALGMHKDSQVISKLKPKIRIIHIFAPEIIKTDVANFRELVQRLTGKPSDPIKGSRKKKRRSVASVESRTLCSKPTETMGLRDGFDHDHSPDQYRERIKEEEERIWGGENSSSFFGGFADLDGFIQELNEYPLLPLNASHMDVFGEA</sequence>
<dbReference type="EMBL" id="JABCRI010000007">
    <property type="protein sequence ID" value="KAF8403905.1"/>
    <property type="molecule type" value="Genomic_DNA"/>
</dbReference>
<name>A0A834ZE67_TETSI</name>
<keyword evidence="5" id="KW-1185">Reference proteome</keyword>
<organism evidence="4 5">
    <name type="scientific">Tetracentron sinense</name>
    <name type="common">Spur-leaf</name>
    <dbReference type="NCBI Taxonomy" id="13715"/>
    <lineage>
        <taxon>Eukaryota</taxon>
        <taxon>Viridiplantae</taxon>
        <taxon>Streptophyta</taxon>
        <taxon>Embryophyta</taxon>
        <taxon>Tracheophyta</taxon>
        <taxon>Spermatophyta</taxon>
        <taxon>Magnoliopsida</taxon>
        <taxon>Trochodendrales</taxon>
        <taxon>Trochodendraceae</taxon>
        <taxon>Tetracentron</taxon>
    </lineage>
</organism>
<comment type="caution">
    <text evidence="4">The sequence shown here is derived from an EMBL/GenBank/DDBJ whole genome shotgun (WGS) entry which is preliminary data.</text>
</comment>
<evidence type="ECO:0000256" key="2">
    <source>
        <dbReference type="SAM" id="SignalP"/>
    </source>
</evidence>
<reference evidence="4 5" key="1">
    <citation type="submission" date="2020-04" db="EMBL/GenBank/DDBJ databases">
        <title>Plant Genome Project.</title>
        <authorList>
            <person name="Zhang R.-G."/>
        </authorList>
    </citation>
    <scope>NUCLEOTIDE SEQUENCE [LARGE SCALE GENOMIC DNA]</scope>
    <source>
        <strain evidence="4">YNK0</strain>
        <tissue evidence="4">Leaf</tissue>
    </source>
</reference>
<evidence type="ECO:0000256" key="1">
    <source>
        <dbReference type="SAM" id="MobiDB-lite"/>
    </source>
</evidence>
<dbReference type="GO" id="GO:0005634">
    <property type="term" value="C:nucleus"/>
    <property type="evidence" value="ECO:0007669"/>
    <property type="project" value="TreeGrafter"/>
</dbReference>
<feature type="signal peptide" evidence="2">
    <location>
        <begin position="1"/>
        <end position="30"/>
    </location>
</feature>
<dbReference type="OrthoDB" id="693437at2759"/>
<feature type="domain" description="VQ" evidence="3">
    <location>
        <begin position="124"/>
        <end position="151"/>
    </location>
</feature>
<dbReference type="Pfam" id="PF05678">
    <property type="entry name" value="VQ"/>
    <property type="match status" value="1"/>
</dbReference>
<evidence type="ECO:0000259" key="3">
    <source>
        <dbReference type="Pfam" id="PF05678"/>
    </source>
</evidence>
<accession>A0A834ZE67</accession>
<evidence type="ECO:0000313" key="5">
    <source>
        <dbReference type="Proteomes" id="UP000655225"/>
    </source>
</evidence>
<evidence type="ECO:0000313" key="4">
    <source>
        <dbReference type="EMBL" id="KAF8403905.1"/>
    </source>
</evidence>